<name>A0A432ZBA5_9GAMM</name>
<evidence type="ECO:0000313" key="1">
    <source>
        <dbReference type="EMBL" id="RUO75236.1"/>
    </source>
</evidence>
<dbReference type="Proteomes" id="UP000287908">
    <property type="component" value="Unassembled WGS sequence"/>
</dbReference>
<keyword evidence="2" id="KW-1185">Reference proteome</keyword>
<gene>
    <name evidence="1" type="ORF">CWI81_09655</name>
</gene>
<reference evidence="1 2" key="1">
    <citation type="journal article" date="2011" name="Front. Microbiol.">
        <title>Genomic signatures of strain selection and enhancement in Bacillus atrophaeus var. globigii, a historical biowarfare simulant.</title>
        <authorList>
            <person name="Gibbons H.S."/>
            <person name="Broomall S.M."/>
            <person name="McNew L.A."/>
            <person name="Daligault H."/>
            <person name="Chapman C."/>
            <person name="Bruce D."/>
            <person name="Karavis M."/>
            <person name="Krepps M."/>
            <person name="McGregor P.A."/>
            <person name="Hong C."/>
            <person name="Park K.H."/>
            <person name="Akmal A."/>
            <person name="Feldman A."/>
            <person name="Lin J.S."/>
            <person name="Chang W.E."/>
            <person name="Higgs B.W."/>
            <person name="Demirev P."/>
            <person name="Lindquist J."/>
            <person name="Liem A."/>
            <person name="Fochler E."/>
            <person name="Read T.D."/>
            <person name="Tapia R."/>
            <person name="Johnson S."/>
            <person name="Bishop-Lilly K.A."/>
            <person name="Detter C."/>
            <person name="Han C."/>
            <person name="Sozhamannan S."/>
            <person name="Rosenzweig C.N."/>
            <person name="Skowronski E.W."/>
        </authorList>
    </citation>
    <scope>NUCLEOTIDE SEQUENCE [LARGE SCALE GENOMIC DNA]</scope>
    <source>
        <strain evidence="1 2">CL-SP19</strain>
    </source>
</reference>
<organism evidence="1 2">
    <name type="scientific">Idiomarina seosinensis</name>
    <dbReference type="NCBI Taxonomy" id="281739"/>
    <lineage>
        <taxon>Bacteria</taxon>
        <taxon>Pseudomonadati</taxon>
        <taxon>Pseudomonadota</taxon>
        <taxon>Gammaproteobacteria</taxon>
        <taxon>Alteromonadales</taxon>
        <taxon>Idiomarinaceae</taxon>
        <taxon>Idiomarina</taxon>
    </lineage>
</organism>
<protein>
    <submittedName>
        <fullName evidence="1">Uncharacterized protein</fullName>
    </submittedName>
</protein>
<comment type="caution">
    <text evidence="1">The sequence shown here is derived from an EMBL/GenBank/DDBJ whole genome shotgun (WGS) entry which is preliminary data.</text>
</comment>
<dbReference type="AlphaFoldDB" id="A0A432ZBA5"/>
<proteinExistence type="predicted"/>
<accession>A0A432ZBA5</accession>
<sequence length="59" mass="6573">MGHLLLCLMIVNNIGQIGLNLNHIMRQRLQLMICLTPAGAIKSGLLSLQQLLFNTFLLN</sequence>
<dbReference type="EMBL" id="PIQF01000003">
    <property type="protein sequence ID" value="RUO75236.1"/>
    <property type="molecule type" value="Genomic_DNA"/>
</dbReference>
<evidence type="ECO:0000313" key="2">
    <source>
        <dbReference type="Proteomes" id="UP000287908"/>
    </source>
</evidence>